<accession>A0A1W0W989</accession>
<keyword evidence="8" id="KW-0418">Kinase</keyword>
<dbReference type="EMBL" id="MTYJ01000162">
    <property type="protein sequence ID" value="OQV11774.1"/>
    <property type="molecule type" value="Genomic_DNA"/>
</dbReference>
<comment type="caution">
    <text evidence="4">Lacks conserved residue(s) required for the propagation of feature annotation.</text>
</comment>
<feature type="domain" description="Kringle" evidence="6">
    <location>
        <begin position="310"/>
        <end position="377"/>
    </location>
</feature>
<dbReference type="PANTHER" id="PTHR14340">
    <property type="entry name" value="MICROFIBRIL-ASSOCIATED GLYCOPROTEIN 3"/>
    <property type="match status" value="1"/>
</dbReference>
<keyword evidence="3" id="KW-0393">Immunoglobulin domain</keyword>
<dbReference type="InterPro" id="IPR003599">
    <property type="entry name" value="Ig_sub"/>
</dbReference>
<dbReference type="PANTHER" id="PTHR14340:SF9">
    <property type="entry name" value="FIBRONECTIN TYPE-III DOMAIN-CONTAINING PROTEIN"/>
    <property type="match status" value="1"/>
</dbReference>
<dbReference type="InterPro" id="IPR013806">
    <property type="entry name" value="Kringle-like"/>
</dbReference>
<dbReference type="SMART" id="SM00409">
    <property type="entry name" value="IG"/>
    <property type="match status" value="1"/>
</dbReference>
<feature type="compositionally biased region" description="Polar residues" evidence="5">
    <location>
        <begin position="7"/>
        <end position="18"/>
    </location>
</feature>
<dbReference type="OrthoDB" id="2431000at2759"/>
<keyword evidence="8" id="KW-0808">Transferase</keyword>
<feature type="domain" description="Ig-like" evidence="7">
    <location>
        <begin position="43"/>
        <end position="141"/>
    </location>
</feature>
<keyword evidence="8" id="KW-0812">Transmembrane</keyword>
<dbReference type="InterPro" id="IPR013098">
    <property type="entry name" value="Ig_I-set"/>
</dbReference>
<evidence type="ECO:0000256" key="3">
    <source>
        <dbReference type="ARBA" id="ARBA00023319"/>
    </source>
</evidence>
<feature type="region of interest" description="Disordered" evidence="5">
    <location>
        <begin position="1"/>
        <end position="37"/>
    </location>
</feature>
<dbReference type="InterPro" id="IPR007110">
    <property type="entry name" value="Ig-like_dom"/>
</dbReference>
<dbReference type="PROSITE" id="PS50070">
    <property type="entry name" value="KRINGLE_2"/>
    <property type="match status" value="1"/>
</dbReference>
<sequence>MADEESASISADLGNSNEPLDADVYVDNRSSSTTKTTTVSTIPDAVTTTRSSNFLYIVEPLANITINSGKEARIKCHVKGNPPPKFRWFKNEAPFESERRGRITIRKEHDGSKIRIRNLDVPDTGYYRCEASNGFQKVETTGILKVLMVPGSPLAPLDIDDLEAVDYPGGSDLTHITEETDEHSLAASSAVKAPDFSKPGVCQPYKGTACAKFLHNATVFTSGQQTINEIEEGLMAAFSMVPNTPNSPPSAQKSEICRKEYAIANGHPVLKEFTPDCHKLPNEQSTEHKKCIRLGLRPSSSKSTKITKEECYTGDGQSYSGMHRQTVSGAECRKWDGVKYPELAHHNYCRNPDGLHQRPWCMNGVSDAVEPCNIQKCGTQL</sequence>
<dbReference type="InterPro" id="IPR038178">
    <property type="entry name" value="Kringle_sf"/>
</dbReference>
<evidence type="ECO:0000256" key="5">
    <source>
        <dbReference type="SAM" id="MobiDB-lite"/>
    </source>
</evidence>
<keyword evidence="1 4" id="KW-0420">Kringle</keyword>
<organism evidence="8 9">
    <name type="scientific">Hypsibius exemplaris</name>
    <name type="common">Freshwater tardigrade</name>
    <dbReference type="NCBI Taxonomy" id="2072580"/>
    <lineage>
        <taxon>Eukaryota</taxon>
        <taxon>Metazoa</taxon>
        <taxon>Ecdysozoa</taxon>
        <taxon>Tardigrada</taxon>
        <taxon>Eutardigrada</taxon>
        <taxon>Parachela</taxon>
        <taxon>Hypsibioidea</taxon>
        <taxon>Hypsibiidae</taxon>
        <taxon>Hypsibius</taxon>
    </lineage>
</organism>
<dbReference type="InterPro" id="IPR018056">
    <property type="entry name" value="Kringle_CS"/>
</dbReference>
<keyword evidence="2 4" id="KW-1015">Disulfide bond</keyword>
<name>A0A1W0W989_HYPEX</name>
<dbReference type="InterPro" id="IPR013783">
    <property type="entry name" value="Ig-like_fold"/>
</dbReference>
<feature type="disulfide bond" evidence="4">
    <location>
        <begin position="349"/>
        <end position="372"/>
    </location>
</feature>
<dbReference type="PROSITE" id="PS00021">
    <property type="entry name" value="KRINGLE_1"/>
    <property type="match status" value="1"/>
</dbReference>
<dbReference type="InterPro" id="IPR000001">
    <property type="entry name" value="Kringle"/>
</dbReference>
<keyword evidence="9" id="KW-1185">Reference proteome</keyword>
<evidence type="ECO:0000313" key="9">
    <source>
        <dbReference type="Proteomes" id="UP000192578"/>
    </source>
</evidence>
<evidence type="ECO:0000256" key="1">
    <source>
        <dbReference type="ARBA" id="ARBA00022572"/>
    </source>
</evidence>
<proteinExistence type="predicted"/>
<dbReference type="Gene3D" id="2.60.40.10">
    <property type="entry name" value="Immunoglobulins"/>
    <property type="match status" value="1"/>
</dbReference>
<dbReference type="FunFam" id="2.60.40.10:FF:000032">
    <property type="entry name" value="palladin isoform X1"/>
    <property type="match status" value="1"/>
</dbReference>
<dbReference type="Pfam" id="PF00051">
    <property type="entry name" value="Kringle"/>
    <property type="match status" value="1"/>
</dbReference>
<protein>
    <submittedName>
        <fullName evidence="8">Tyrosine-protein kinase transmembrane receptor ROR2</fullName>
    </submittedName>
</protein>
<evidence type="ECO:0000256" key="2">
    <source>
        <dbReference type="ARBA" id="ARBA00023157"/>
    </source>
</evidence>
<dbReference type="AlphaFoldDB" id="A0A1W0W989"/>
<dbReference type="PROSITE" id="PS50835">
    <property type="entry name" value="IG_LIKE"/>
    <property type="match status" value="1"/>
</dbReference>
<dbReference type="SUPFAM" id="SSF57440">
    <property type="entry name" value="Kringle-like"/>
    <property type="match status" value="1"/>
</dbReference>
<dbReference type="SUPFAM" id="SSF48726">
    <property type="entry name" value="Immunoglobulin"/>
    <property type="match status" value="1"/>
</dbReference>
<comment type="caution">
    <text evidence="8">The sequence shown here is derived from an EMBL/GenBank/DDBJ whole genome shotgun (WGS) entry which is preliminary data.</text>
</comment>
<evidence type="ECO:0000256" key="4">
    <source>
        <dbReference type="PROSITE-ProRule" id="PRU00121"/>
    </source>
</evidence>
<dbReference type="PRINTS" id="PR00018">
    <property type="entry name" value="KRINGLE"/>
</dbReference>
<dbReference type="InterPro" id="IPR003598">
    <property type="entry name" value="Ig_sub2"/>
</dbReference>
<reference evidence="9" key="1">
    <citation type="submission" date="2017-01" db="EMBL/GenBank/DDBJ databases">
        <title>Comparative genomics of anhydrobiosis in the tardigrade Hypsibius dujardini.</title>
        <authorList>
            <person name="Yoshida Y."/>
            <person name="Koutsovoulos G."/>
            <person name="Laetsch D."/>
            <person name="Stevens L."/>
            <person name="Kumar S."/>
            <person name="Horikawa D."/>
            <person name="Ishino K."/>
            <person name="Komine S."/>
            <person name="Tomita M."/>
            <person name="Blaxter M."/>
            <person name="Arakawa K."/>
        </authorList>
    </citation>
    <scope>NUCLEOTIDE SEQUENCE [LARGE SCALE GENOMIC DNA]</scope>
    <source>
        <strain evidence="9">Z151</strain>
    </source>
</reference>
<keyword evidence="8" id="KW-0472">Membrane</keyword>
<evidence type="ECO:0000313" key="8">
    <source>
        <dbReference type="EMBL" id="OQV11774.1"/>
    </source>
</evidence>
<keyword evidence="8" id="KW-0675">Receptor</keyword>
<evidence type="ECO:0000259" key="6">
    <source>
        <dbReference type="PROSITE" id="PS50070"/>
    </source>
</evidence>
<dbReference type="InterPro" id="IPR036179">
    <property type="entry name" value="Ig-like_dom_sf"/>
</dbReference>
<dbReference type="Proteomes" id="UP000192578">
    <property type="component" value="Unassembled WGS sequence"/>
</dbReference>
<dbReference type="SMART" id="SM00130">
    <property type="entry name" value="KR"/>
    <property type="match status" value="1"/>
</dbReference>
<dbReference type="SMART" id="SM00408">
    <property type="entry name" value="IGc2"/>
    <property type="match status" value="1"/>
</dbReference>
<evidence type="ECO:0000259" key="7">
    <source>
        <dbReference type="PROSITE" id="PS50835"/>
    </source>
</evidence>
<dbReference type="GO" id="GO:0016301">
    <property type="term" value="F:kinase activity"/>
    <property type="evidence" value="ECO:0007669"/>
    <property type="project" value="UniProtKB-KW"/>
</dbReference>
<gene>
    <name evidence="8" type="ORF">BV898_13969</name>
</gene>
<dbReference type="Gene3D" id="2.40.20.10">
    <property type="entry name" value="Plasminogen Kringle 4"/>
    <property type="match status" value="1"/>
</dbReference>
<dbReference type="Pfam" id="PF07679">
    <property type="entry name" value="I-set"/>
    <property type="match status" value="1"/>
</dbReference>